<proteinExistence type="predicted"/>
<protein>
    <submittedName>
        <fullName evidence="2">Uncharacterized protein</fullName>
    </submittedName>
</protein>
<feature type="region of interest" description="Disordered" evidence="1">
    <location>
        <begin position="1757"/>
        <end position="1778"/>
    </location>
</feature>
<feature type="region of interest" description="Disordered" evidence="1">
    <location>
        <begin position="1574"/>
        <end position="1618"/>
    </location>
</feature>
<keyword evidence="3" id="KW-1185">Reference proteome</keyword>
<feature type="compositionally biased region" description="Low complexity" evidence="1">
    <location>
        <begin position="180"/>
        <end position="191"/>
    </location>
</feature>
<feature type="region of interest" description="Disordered" evidence="1">
    <location>
        <begin position="1060"/>
        <end position="1123"/>
    </location>
</feature>
<reference evidence="2" key="2">
    <citation type="submission" date="2021-10" db="EMBL/GenBank/DDBJ databases">
        <title>Phylogenomics reveals ancestral predisposition of the termite-cultivated fungus Termitomyces towards a domesticated lifestyle.</title>
        <authorList>
            <person name="Auxier B."/>
            <person name="Grum-Grzhimaylo A."/>
            <person name="Cardenas M.E."/>
            <person name="Lodge J.D."/>
            <person name="Laessoe T."/>
            <person name="Pedersen O."/>
            <person name="Smith M.E."/>
            <person name="Kuyper T.W."/>
            <person name="Franco-Molano E.A."/>
            <person name="Baroni T.J."/>
            <person name="Aanen D.K."/>
        </authorList>
    </citation>
    <scope>NUCLEOTIDE SEQUENCE</scope>
    <source>
        <strain evidence="2">AP01</strain>
        <tissue evidence="2">Mycelium</tissue>
    </source>
</reference>
<feature type="region of interest" description="Disordered" evidence="1">
    <location>
        <begin position="556"/>
        <end position="617"/>
    </location>
</feature>
<feature type="compositionally biased region" description="Low complexity" evidence="1">
    <location>
        <begin position="1060"/>
        <end position="1077"/>
    </location>
</feature>
<comment type="caution">
    <text evidence="2">The sequence shown here is derived from an EMBL/GenBank/DDBJ whole genome shotgun (WGS) entry which is preliminary data.</text>
</comment>
<feature type="compositionally biased region" description="Polar residues" evidence="1">
    <location>
        <begin position="1871"/>
        <end position="1890"/>
    </location>
</feature>
<feature type="compositionally biased region" description="Basic and acidic residues" evidence="1">
    <location>
        <begin position="400"/>
        <end position="448"/>
    </location>
</feature>
<evidence type="ECO:0000313" key="3">
    <source>
        <dbReference type="Proteomes" id="UP000775547"/>
    </source>
</evidence>
<feature type="compositionally biased region" description="Polar residues" evidence="1">
    <location>
        <begin position="1425"/>
        <end position="1436"/>
    </location>
</feature>
<dbReference type="OrthoDB" id="2563277at2759"/>
<feature type="compositionally biased region" description="Low complexity" evidence="1">
    <location>
        <begin position="371"/>
        <end position="398"/>
    </location>
</feature>
<feature type="compositionally biased region" description="Low complexity" evidence="1">
    <location>
        <begin position="1089"/>
        <end position="1104"/>
    </location>
</feature>
<feature type="region of interest" description="Disordered" evidence="1">
    <location>
        <begin position="220"/>
        <end position="317"/>
    </location>
</feature>
<feature type="region of interest" description="Disordered" evidence="1">
    <location>
        <begin position="1855"/>
        <end position="1919"/>
    </location>
</feature>
<feature type="region of interest" description="Disordered" evidence="1">
    <location>
        <begin position="107"/>
        <end position="126"/>
    </location>
</feature>
<dbReference type="EMBL" id="JABCKV010000415">
    <property type="protein sequence ID" value="KAG5641013.1"/>
    <property type="molecule type" value="Genomic_DNA"/>
</dbReference>
<gene>
    <name evidence="2" type="ORF">DXG03_006381</name>
</gene>
<reference evidence="2" key="1">
    <citation type="submission" date="2020-07" db="EMBL/GenBank/DDBJ databases">
        <authorList>
            <person name="Nieuwenhuis M."/>
            <person name="Van De Peppel L.J.J."/>
        </authorList>
    </citation>
    <scope>NUCLEOTIDE SEQUENCE</scope>
    <source>
        <strain evidence="2">AP01</strain>
        <tissue evidence="2">Mycelium</tissue>
    </source>
</reference>
<feature type="compositionally biased region" description="Basic and acidic residues" evidence="1">
    <location>
        <begin position="220"/>
        <end position="247"/>
    </location>
</feature>
<name>A0A9P7G2Q6_9AGAR</name>
<feature type="region of interest" description="Disordered" evidence="1">
    <location>
        <begin position="1136"/>
        <end position="1166"/>
    </location>
</feature>
<feature type="region of interest" description="Disordered" evidence="1">
    <location>
        <begin position="153"/>
        <end position="192"/>
    </location>
</feature>
<accession>A0A9P7G2Q6</accession>
<sequence>MPRNMQTLSRPIAVAAPLQAPVPPSVPSIRLISATPSAAGNSSTSSVTNYAIDTSWGSIPTPLAPKADSSATRKRLVPKKSKLSMLGVGAGREKERGNDFSDVVRRVGGSTSTRAPEPLKLSEPSRARFNSLDSGILLNSPSTVPGFAQQQALPNLDAPEPSPPLTSSRSGTPTAGGLLAPPSAATSNSSNQGSIAIRAMRSVRSMARIGSWAQLKNSDENARMGSVRVKEKKEKEPKEKKVKDEGKKKKKKKENENEEKDGEDVKKKKTKAKKDKERKEKEKEAAQTIRMSTSSFEIGAASPMPPEKSKSLGKKKHSILGLGLPSAMTMRLPNVRNGSTASSVMPQTVNRLSVDSAHIMKQGRDRAGSVMSTSTTSSLRPLSTTSSMSGSRLSSGSSVRWDEDCLENVKELRRRERREKEKERSETATEKTGKTNEKESRRTSEGRRRTPLSEVFPIFGSESPVAEERPQLPIVTVEAATCDGHGAPDDHSILEEDDELPQATPVKRARPRPLSEQLLGKSRPKPMYEGEDGVLSILDAATNDLAQLINHLDLEATPGTPDMTPLRPSPALLSPLSRSRSSPGAYELDSPTKNKSKNLPMASPARKSPHNMPSISSLRPYAQSRKNTMPLPSQMSLAAEHLIGQQITPWPTLLQNLSPVKPAPKKTSPAPSQTPVPTLRMTHKRTLTPAPEPEPSPVFMPLRPAKSRNALATLRATVNPAVKKGDSPLNEGTIRAPSLRTFGSVSSSRSMLDGSPTPSPVFKRVDGHRRQRSSLVPIDVDEHSGQRSRGGSRNGDAIPIPPETRRILGMSGTMGGSDVSGYAVPELDASDPDSDIPDELQHILSNQSDDGDTMSYHDDYDLSMPSSPVLAEAHSGPPVLELPTFHAKLIDDEDNHADIDIDAAGNSSDEDYTKKSFDFTGEIKKLNESGASDRRSFVEQLENAFRTPAKIDLRGFGNTLLKVDIPPVPKLPLHLVTDSSASSSSLDSYSGSGLVDMKEPTLLGAMSATDDSAQTMDKSRFEMFSGSQILDLKEPTLLLGSDSLTSGDSTHDIVISDDSASRSLRASSSSGSRPSDGQLNTAFKFGGLPKTQPSKSPQQEKPQTLSDIIPPPSHVRSLSSASMMDDDDSVLKSIFAKVSDIPQPRPRVNSDSSAKPRYRHSRHSSGMSFAGLDSFDEVRRGFEFSIDRPFYPPPVARRNARHNKQDSLFSIASVSSYGRAHDFGLPDPFDYGLPSLRERPSSEDMTSMSMSVDDTFSFLDHQPRRRVESDASSFYFKAPSQSFARGHRRHESNMSISSQAPPVSLFNRGFGAHRRNDSSSSAQSVALSYAMHGASGGRAVWARHRQESSMDSVMSDFSAMRLGRPGIGDKMFDTAVDHGVPLTSISASPPESISDDRFGNRSSFDFDSIMDNDRRSSFQDSLFENTNNRSSVSSDSVFGRPVPKGNLQPPPRYRPLSVISMNSVHSPAKEDDTMISMLGGGHVRRRSIDASPCARIEKRKHSSLQGDRGYNDFQEYRESPNKARIVEKPSIASTSSYTFGGERMIKAQRGLLERQSLEDSCLVASGEDMTTSLQSIHIFSRPGPKTRSRSSTCTSSSGGDTPPLSISDGFSSMDEGSQSSIDLSHVDFALANATHPMSTIARNRTIEEEISYSPSPNRSVASKASSPTTCQPIFIVEPETAAASPEVSIWDDENGIIALRKYYALRNEAQTTVTESKETWLDTPFSVFALQSFQPPRHPAGMQALLDHSVQNYGPLPSELRPRRMRSRTSSRPSPYPQARVVNKVVPPSPEKVHPAKDINTTRSFGAPVLQQIPVNKNLVSAAAPALDIMKPSSPLVVDIEPKRENAFGLAPHARPRVASTARRSALGWSKRSSGKTSTDQKENTGQGTIMTPGESLRINRPRPRGRPTPASTARPIRV</sequence>
<feature type="region of interest" description="Disordered" evidence="1">
    <location>
        <begin position="744"/>
        <end position="802"/>
    </location>
</feature>
<feature type="region of interest" description="Disordered" evidence="1">
    <location>
        <begin position="1425"/>
        <end position="1455"/>
    </location>
</feature>
<feature type="region of interest" description="Disordered" evidence="1">
    <location>
        <begin position="362"/>
        <end position="527"/>
    </location>
</feature>
<feature type="compositionally biased region" description="Basic and acidic residues" evidence="1">
    <location>
        <begin position="274"/>
        <end position="285"/>
    </location>
</feature>
<evidence type="ECO:0000313" key="2">
    <source>
        <dbReference type="EMBL" id="KAG5641013.1"/>
    </source>
</evidence>
<evidence type="ECO:0000256" key="1">
    <source>
        <dbReference type="SAM" id="MobiDB-lite"/>
    </source>
</evidence>
<dbReference type="Proteomes" id="UP000775547">
    <property type="component" value="Unassembled WGS sequence"/>
</dbReference>
<feature type="compositionally biased region" description="Low complexity" evidence="1">
    <location>
        <begin position="565"/>
        <end position="583"/>
    </location>
</feature>
<feature type="compositionally biased region" description="Polar residues" evidence="1">
    <location>
        <begin position="1608"/>
        <end position="1618"/>
    </location>
</feature>
<organism evidence="2 3">
    <name type="scientific">Asterophora parasitica</name>
    <dbReference type="NCBI Taxonomy" id="117018"/>
    <lineage>
        <taxon>Eukaryota</taxon>
        <taxon>Fungi</taxon>
        <taxon>Dikarya</taxon>
        <taxon>Basidiomycota</taxon>
        <taxon>Agaricomycotina</taxon>
        <taxon>Agaricomycetes</taxon>
        <taxon>Agaricomycetidae</taxon>
        <taxon>Agaricales</taxon>
        <taxon>Tricholomatineae</taxon>
        <taxon>Lyophyllaceae</taxon>
        <taxon>Asterophora</taxon>
    </lineage>
</organism>